<evidence type="ECO:0000256" key="1">
    <source>
        <dbReference type="SAM" id="SignalP"/>
    </source>
</evidence>
<accession>A0A1M5NDQ3</accession>
<keyword evidence="1" id="KW-0732">Signal</keyword>
<proteinExistence type="predicted"/>
<dbReference type="SUPFAM" id="SSF56935">
    <property type="entry name" value="Porins"/>
    <property type="match status" value="1"/>
</dbReference>
<dbReference type="Proteomes" id="UP000184287">
    <property type="component" value="Unassembled WGS sequence"/>
</dbReference>
<dbReference type="AlphaFoldDB" id="A0A1M5NDQ3"/>
<dbReference type="RefSeq" id="WP_073237949.1">
    <property type="nucleotide sequence ID" value="NZ_FQUQ01000008.1"/>
</dbReference>
<dbReference type="OrthoDB" id="742586at2"/>
<evidence type="ECO:0000313" key="2">
    <source>
        <dbReference type="EMBL" id="SHG87638.1"/>
    </source>
</evidence>
<reference evidence="3" key="1">
    <citation type="submission" date="2016-11" db="EMBL/GenBank/DDBJ databases">
        <authorList>
            <person name="Varghese N."/>
            <person name="Submissions S."/>
        </authorList>
    </citation>
    <scope>NUCLEOTIDE SEQUENCE [LARGE SCALE GENOMIC DNA]</scope>
    <source>
        <strain evidence="3">DSM 16990</strain>
    </source>
</reference>
<feature type="chain" id="PRO_5013042114" evidence="1">
    <location>
        <begin position="20"/>
        <end position="669"/>
    </location>
</feature>
<gene>
    <name evidence="2" type="ORF">SAMN04488522_108101</name>
</gene>
<dbReference type="EMBL" id="FQUQ01000008">
    <property type="protein sequence ID" value="SHG87638.1"/>
    <property type="molecule type" value="Genomic_DNA"/>
</dbReference>
<protein>
    <submittedName>
        <fullName evidence="2">Uncharacterized protein</fullName>
    </submittedName>
</protein>
<name>A0A1M5NDQ3_9SPHI</name>
<evidence type="ECO:0000313" key="3">
    <source>
        <dbReference type="Proteomes" id="UP000184287"/>
    </source>
</evidence>
<feature type="signal peptide" evidence="1">
    <location>
        <begin position="1"/>
        <end position="19"/>
    </location>
</feature>
<dbReference type="STRING" id="288992.SAMN04488522_108101"/>
<keyword evidence="3" id="KW-1185">Reference proteome</keyword>
<organism evidence="2 3">
    <name type="scientific">Pedobacter caeni</name>
    <dbReference type="NCBI Taxonomy" id="288992"/>
    <lineage>
        <taxon>Bacteria</taxon>
        <taxon>Pseudomonadati</taxon>
        <taxon>Bacteroidota</taxon>
        <taxon>Sphingobacteriia</taxon>
        <taxon>Sphingobacteriales</taxon>
        <taxon>Sphingobacteriaceae</taxon>
        <taxon>Pedobacter</taxon>
    </lineage>
</organism>
<sequence length="669" mass="75801">MKKMLFLIGISLLSLRGMAQDTVVSSPNKDAWINKPDVIIKAEELRNFPSGKLMEALLGRLPGLNQRGLAFQRMELLFVVDGFVWDNIDVININNIEEVAYYRGGLGSKFGIWNSRDGVLLISTKTAGLNQSLSTDVNVQAGVSSFKENGEQKHNYPQSYHVALSQGLDKLAWRGSATYRSGYFHERMSERDAQLQLSGNLRYEPLKWLSLGANANYAPYTGNELFTSANKYSTFQLNNKRDQKNWNGLFTVRARPVKGLVNEFSLLKDNSRSDNGIHKIIGYIGEGAGASVYSDSLFTARKNSLSILNNLNYSFKLDQERVTFKGSAIYQYVHANLKDQLNHTIYSVGGTGETGSNEQQVKYGTRDGETRVHSWIGDFSVNLYDILFLQTGIRRDKVKPMDKALYSPYYSGRVNLKNAFLKEVVVIDEVSLFASFGKYRNPVSVAQTGFWGDGSMIFPNADQMKMQNYGINTAFFNNRFHLSADWYRNETYATVLEWSLSGGEPTGIFLPVREKGWRIWSSAGILRNTPFKWSTGLSLYRNDMKKAVMKGIEPSANNEINRQGLQMGMQHQFYYRDFSLDINGYTYLNQHITTLSDPRYRYSPKIQERSSYLNLNYIALGYDIAKQKSSGTFKNLKVSVIGRNLIQYRKKTAFERLPGTFALSVNATL</sequence>